<evidence type="ECO:0000256" key="1">
    <source>
        <dbReference type="SAM" id="Phobius"/>
    </source>
</evidence>
<reference evidence="2 3" key="1">
    <citation type="submission" date="2022-04" db="EMBL/GenBank/DDBJ databases">
        <title>Chromosome-level reference genomes for two strains of Caenorhabditis briggsae: an improved platform for comparative genomics.</title>
        <authorList>
            <person name="Stevens L."/>
            <person name="Andersen E."/>
        </authorList>
    </citation>
    <scope>NUCLEOTIDE SEQUENCE [LARGE SCALE GENOMIC DNA]</scope>
    <source>
        <strain evidence="2">VX34</strain>
        <tissue evidence="2">Whole-organism</tissue>
    </source>
</reference>
<dbReference type="EMBL" id="CP092621">
    <property type="protein sequence ID" value="UMM19406.1"/>
    <property type="molecule type" value="Genomic_DNA"/>
</dbReference>
<keyword evidence="1" id="KW-0472">Membrane</keyword>
<accession>A0AAE9EHN1</accession>
<keyword evidence="3" id="KW-1185">Reference proteome</keyword>
<dbReference type="InterPro" id="IPR019422">
    <property type="entry name" value="7TM_GPCR_serpentine_rcpt_Srh"/>
</dbReference>
<name>A0AAE9EHN1_CAEBR</name>
<dbReference type="Proteomes" id="UP000829354">
    <property type="component" value="Chromosome II"/>
</dbReference>
<proteinExistence type="predicted"/>
<feature type="transmembrane region" description="Helical" evidence="1">
    <location>
        <begin position="35"/>
        <end position="55"/>
    </location>
</feature>
<dbReference type="AlphaFoldDB" id="A0AAE9EHN1"/>
<evidence type="ECO:0000313" key="3">
    <source>
        <dbReference type="Proteomes" id="UP000829354"/>
    </source>
</evidence>
<keyword evidence="1" id="KW-1133">Transmembrane helix</keyword>
<protein>
    <submittedName>
        <fullName evidence="2">Uncharacterized protein</fullName>
    </submittedName>
</protein>
<gene>
    <name evidence="2" type="ORF">L5515_015016</name>
</gene>
<dbReference type="Pfam" id="PF10318">
    <property type="entry name" value="7TM_GPCR_Srh"/>
    <property type="match status" value="1"/>
</dbReference>
<keyword evidence="1" id="KW-0812">Transmembrane</keyword>
<evidence type="ECO:0000313" key="2">
    <source>
        <dbReference type="EMBL" id="UMM19406.1"/>
    </source>
</evidence>
<sequence length="95" mass="10846">MCIQVGIPVVVIYIPNIYWNVSITFDLYSQELNNISIVLFTLHGTSSSIATMFLYEPYRKYTKSLILYSLLRFHEPSAIPTVVSISGSNLRRTII</sequence>
<organism evidence="2 3">
    <name type="scientific">Caenorhabditis briggsae</name>
    <dbReference type="NCBI Taxonomy" id="6238"/>
    <lineage>
        <taxon>Eukaryota</taxon>
        <taxon>Metazoa</taxon>
        <taxon>Ecdysozoa</taxon>
        <taxon>Nematoda</taxon>
        <taxon>Chromadorea</taxon>
        <taxon>Rhabditida</taxon>
        <taxon>Rhabditina</taxon>
        <taxon>Rhabditomorpha</taxon>
        <taxon>Rhabditoidea</taxon>
        <taxon>Rhabditidae</taxon>
        <taxon>Peloderinae</taxon>
        <taxon>Caenorhabditis</taxon>
    </lineage>
</organism>